<gene>
    <name evidence="3" type="ORF">HYR64_04265</name>
</gene>
<evidence type="ECO:0000313" key="4">
    <source>
        <dbReference type="Proteomes" id="UP000727962"/>
    </source>
</evidence>
<keyword evidence="2" id="KW-1133">Transmembrane helix</keyword>
<name>A0A931LRU2_FIMGI</name>
<dbReference type="Proteomes" id="UP000727962">
    <property type="component" value="Unassembled WGS sequence"/>
</dbReference>
<proteinExistence type="predicted"/>
<sequence length="122" mass="12910">MADLPRDGPGLDLAMDMEEILIAGVGGGFLCLGSYLATHMAAWVAISCWIWGGFDLLVALYRVVLEGGTATGRLVVSVITLAALGYVFWSTQTSNSRGKEQPLEPPPISSTLNGEARQPSIT</sequence>
<evidence type="ECO:0000256" key="1">
    <source>
        <dbReference type="SAM" id="MobiDB-lite"/>
    </source>
</evidence>
<evidence type="ECO:0000256" key="2">
    <source>
        <dbReference type="SAM" id="Phobius"/>
    </source>
</evidence>
<dbReference type="AlphaFoldDB" id="A0A931LRU2"/>
<organism evidence="3 4">
    <name type="scientific">Fimbriimonas ginsengisoli</name>
    <dbReference type="NCBI Taxonomy" id="1005039"/>
    <lineage>
        <taxon>Bacteria</taxon>
        <taxon>Bacillati</taxon>
        <taxon>Armatimonadota</taxon>
        <taxon>Fimbriimonadia</taxon>
        <taxon>Fimbriimonadales</taxon>
        <taxon>Fimbriimonadaceae</taxon>
        <taxon>Fimbriimonas</taxon>
    </lineage>
</organism>
<feature type="transmembrane region" description="Helical" evidence="2">
    <location>
        <begin position="44"/>
        <end position="64"/>
    </location>
</feature>
<evidence type="ECO:0000313" key="3">
    <source>
        <dbReference type="EMBL" id="MBI1756305.1"/>
    </source>
</evidence>
<feature type="region of interest" description="Disordered" evidence="1">
    <location>
        <begin position="93"/>
        <end position="122"/>
    </location>
</feature>
<feature type="transmembrane region" description="Helical" evidence="2">
    <location>
        <begin position="70"/>
        <end position="89"/>
    </location>
</feature>
<comment type="caution">
    <text evidence="3">The sequence shown here is derived from an EMBL/GenBank/DDBJ whole genome shotgun (WGS) entry which is preliminary data.</text>
</comment>
<reference evidence="3" key="1">
    <citation type="submission" date="2020-07" db="EMBL/GenBank/DDBJ databases">
        <title>Huge and variable diversity of episymbiotic CPR bacteria and DPANN archaea in groundwater ecosystems.</title>
        <authorList>
            <person name="He C.Y."/>
            <person name="Keren R."/>
            <person name="Whittaker M."/>
            <person name="Farag I.F."/>
            <person name="Doudna J."/>
            <person name="Cate J.H.D."/>
            <person name="Banfield J.F."/>
        </authorList>
    </citation>
    <scope>NUCLEOTIDE SEQUENCE</scope>
    <source>
        <strain evidence="3">NC_groundwater_17_Pr7_B-0.1um_64_12</strain>
    </source>
</reference>
<protein>
    <submittedName>
        <fullName evidence="3">Uncharacterized protein</fullName>
    </submittedName>
</protein>
<dbReference type="EMBL" id="JACOSL010000027">
    <property type="protein sequence ID" value="MBI1756305.1"/>
    <property type="molecule type" value="Genomic_DNA"/>
</dbReference>
<keyword evidence="2" id="KW-0472">Membrane</keyword>
<feature type="transmembrane region" description="Helical" evidence="2">
    <location>
        <begin position="20"/>
        <end position="37"/>
    </location>
</feature>
<keyword evidence="2" id="KW-0812">Transmembrane</keyword>
<feature type="compositionally biased region" description="Polar residues" evidence="1">
    <location>
        <begin position="109"/>
        <end position="122"/>
    </location>
</feature>
<accession>A0A931LRU2</accession>